<protein>
    <submittedName>
        <fullName evidence="1">Uncharacterized protein</fullName>
    </submittedName>
</protein>
<gene>
    <name evidence="1" type="ORF">GCM10008956_32640</name>
</gene>
<evidence type="ECO:0000313" key="2">
    <source>
        <dbReference type="Proteomes" id="UP000600547"/>
    </source>
</evidence>
<evidence type="ECO:0000313" key="1">
    <source>
        <dbReference type="EMBL" id="GGM54209.1"/>
    </source>
</evidence>
<dbReference type="AlphaFoldDB" id="A0A8H9L891"/>
<name>A0A8H9L891_9DEIO</name>
<proteinExistence type="predicted"/>
<keyword evidence="2" id="KW-1185">Reference proteome</keyword>
<organism evidence="1 2">
    <name type="scientific">Deinococcus arenae</name>
    <dbReference type="NCBI Taxonomy" id="1452751"/>
    <lineage>
        <taxon>Bacteria</taxon>
        <taxon>Thermotogati</taxon>
        <taxon>Deinococcota</taxon>
        <taxon>Deinococci</taxon>
        <taxon>Deinococcales</taxon>
        <taxon>Deinococcaceae</taxon>
        <taxon>Deinococcus</taxon>
    </lineage>
</organism>
<accession>A0A8H9L891</accession>
<sequence length="196" mass="22504">MTQAEVTMPRKKPPITINRGRDTIRRLTAQRTETRDARQYAEQWYQTFRTWDVHFPDVLPKISYAAFRDQGAYDPLTMGEGGPPQKSYLRTPVGEISETEIGQIITDMATSTVPETVQLGRMLDRLRRQDNGCMATLLRPDGRWERNREAALRYALAVLTLAVRLGDVHAERPRQLIERDLYQLTNVTCQIGAFPI</sequence>
<dbReference type="EMBL" id="BMQG01000014">
    <property type="protein sequence ID" value="GGM54209.1"/>
    <property type="molecule type" value="Genomic_DNA"/>
</dbReference>
<dbReference type="Proteomes" id="UP000600547">
    <property type="component" value="Unassembled WGS sequence"/>
</dbReference>
<reference evidence="2" key="1">
    <citation type="journal article" date="2019" name="Int. J. Syst. Evol. Microbiol.">
        <title>The Global Catalogue of Microorganisms (GCM) 10K type strain sequencing project: providing services to taxonomists for standard genome sequencing and annotation.</title>
        <authorList>
            <consortium name="The Broad Institute Genomics Platform"/>
            <consortium name="The Broad Institute Genome Sequencing Center for Infectious Disease"/>
            <person name="Wu L."/>
            <person name="Ma J."/>
        </authorList>
    </citation>
    <scope>NUCLEOTIDE SEQUENCE [LARGE SCALE GENOMIC DNA]</scope>
    <source>
        <strain evidence="2">JCM 31047</strain>
    </source>
</reference>
<dbReference type="RefSeq" id="WP_189062708.1">
    <property type="nucleotide sequence ID" value="NZ_BMQG01000014.1"/>
</dbReference>
<comment type="caution">
    <text evidence="1">The sequence shown here is derived from an EMBL/GenBank/DDBJ whole genome shotgun (WGS) entry which is preliminary data.</text>
</comment>